<reference evidence="2" key="1">
    <citation type="submission" date="2019-08" db="EMBL/GenBank/DDBJ databases">
        <authorList>
            <person name="Kucharzyk K."/>
            <person name="Murdoch R.W."/>
            <person name="Higgins S."/>
            <person name="Loffler F."/>
        </authorList>
    </citation>
    <scope>NUCLEOTIDE SEQUENCE</scope>
</reference>
<dbReference type="PANTHER" id="PTHR42717">
    <property type="entry name" value="DIHYDROOROTASE-RELATED"/>
    <property type="match status" value="1"/>
</dbReference>
<organism evidence="2">
    <name type="scientific">bioreactor metagenome</name>
    <dbReference type="NCBI Taxonomy" id="1076179"/>
    <lineage>
        <taxon>unclassified sequences</taxon>
        <taxon>metagenomes</taxon>
        <taxon>ecological metagenomes</taxon>
    </lineage>
</organism>
<dbReference type="EMBL" id="VSSQ01000010">
    <property type="protein sequence ID" value="MPL59722.1"/>
    <property type="molecule type" value="Genomic_DNA"/>
</dbReference>
<sequence>MSSNTRCDFVIRGGRVFLDKPPYWIEADVAVKDGRIEAIIEAKSRNANATRGLEALYVADTEYSATGQMLLPGLVDFHTHVYWGGTPLGINPDKLAPLTGVTTWVDMGSAGAGNFEGLYYHVLKRSELSIFCFLHLSYIGLVPVGDTKLRFGELFDSRLADVSEAARICKAFPDVIKGLKIRIGMESSLTEGLAYLDMALALAEKLGLPLVVHATSAPPRTAEVLSRLRCGDVYTHCFSSSPTSGIIEESGKLIPEAIKAKKRGVRFDLGYGARSFDSVTARKAIEQGFFPDFVSSDLHAYSLASTISGLPAAISSLCRAGLPLEEAILGATARPADYLGLGVDNNLGRIRAFPGKVGRLQTGSPADICLLSWSKEEAEHVDGSGRLSRGPSLEVGAVFRCGRRLESFDDGRREARWKPGLVTHR</sequence>
<keyword evidence="2" id="KW-0378">Hydrolase</keyword>
<accession>A0A644T0P9</accession>
<dbReference type="InterPro" id="IPR006680">
    <property type="entry name" value="Amidohydro-rel"/>
</dbReference>
<dbReference type="EC" id="3.1.1.-" evidence="2"/>
<dbReference type="InterPro" id="IPR011059">
    <property type="entry name" value="Metal-dep_hydrolase_composite"/>
</dbReference>
<dbReference type="GO" id="GO:0016810">
    <property type="term" value="F:hydrolase activity, acting on carbon-nitrogen (but not peptide) bonds"/>
    <property type="evidence" value="ECO:0007669"/>
    <property type="project" value="InterPro"/>
</dbReference>
<dbReference type="Pfam" id="PF01979">
    <property type="entry name" value="Amidohydro_1"/>
    <property type="match status" value="1"/>
</dbReference>
<dbReference type="GO" id="GO:0019213">
    <property type="term" value="F:deacetylase activity"/>
    <property type="evidence" value="ECO:0007669"/>
    <property type="project" value="InterPro"/>
</dbReference>
<dbReference type="InterPro" id="IPR032466">
    <property type="entry name" value="Metal_Hydrolase"/>
</dbReference>
<dbReference type="Gene3D" id="3.20.20.140">
    <property type="entry name" value="Metal-dependent hydrolases"/>
    <property type="match status" value="1"/>
</dbReference>
<proteinExistence type="predicted"/>
<dbReference type="InterPro" id="IPR020043">
    <property type="entry name" value="Deacetylase_Atu3266-like"/>
</dbReference>
<evidence type="ECO:0000313" key="2">
    <source>
        <dbReference type="EMBL" id="MPL59722.1"/>
    </source>
</evidence>
<dbReference type="PANTHER" id="PTHR42717:SF1">
    <property type="entry name" value="IMIDAZOLONEPROPIONASE AND RELATED AMIDOHYDROLASES"/>
    <property type="match status" value="1"/>
</dbReference>
<gene>
    <name evidence="2" type="ORF">SDC9_05277</name>
</gene>
<protein>
    <submittedName>
        <fullName evidence="2">Deacetylase</fullName>
        <ecNumber evidence="2">3.1.1.-</ecNumber>
    </submittedName>
</protein>
<dbReference type="AlphaFoldDB" id="A0A644T0P9"/>
<dbReference type="SUPFAM" id="SSF51338">
    <property type="entry name" value="Composite domain of metallo-dependent hydrolases"/>
    <property type="match status" value="1"/>
</dbReference>
<evidence type="ECO:0000259" key="1">
    <source>
        <dbReference type="Pfam" id="PF01979"/>
    </source>
</evidence>
<dbReference type="Gene3D" id="2.30.40.10">
    <property type="entry name" value="Urease, subunit C, domain 1"/>
    <property type="match status" value="1"/>
</dbReference>
<feature type="domain" description="Amidohydrolase-related" evidence="1">
    <location>
        <begin position="69"/>
        <end position="351"/>
    </location>
</feature>
<name>A0A644T0P9_9ZZZZ</name>
<dbReference type="SUPFAM" id="SSF51556">
    <property type="entry name" value="Metallo-dependent hydrolases"/>
    <property type="match status" value="1"/>
</dbReference>
<comment type="caution">
    <text evidence="2">The sequence shown here is derived from an EMBL/GenBank/DDBJ whole genome shotgun (WGS) entry which is preliminary data.</text>
</comment>